<dbReference type="AlphaFoldDB" id="A0A5M3PYB8"/>
<gene>
    <name evidence="1" type="ORF">MSSD14B_15410</name>
</gene>
<sequence>MLRTGQNRIQKCATGVGVDFDQSGAVGSQVKITAHEGPDWAWIKTGNLRCPGKRSFFEGRKRCSGFDRLND</sequence>
<evidence type="ECO:0000313" key="2">
    <source>
        <dbReference type="Proteomes" id="UP000387223"/>
    </source>
</evidence>
<reference evidence="1 2" key="1">
    <citation type="journal article" date="2019" name="J. Gen. Appl. Microbiol.">
        <title>Aerobic degradation of cis-dichloroethene by the marine bacterium Marinobacter salsuginis strain 5N-3.</title>
        <authorList>
            <person name="Inoue Y."/>
            <person name="Fukunaga Y."/>
            <person name="Katsumata H."/>
            <person name="Ohji S."/>
            <person name="Hosoyama A."/>
            <person name="Mori K."/>
            <person name="Ando K."/>
        </authorList>
    </citation>
    <scope>NUCLEOTIDE SEQUENCE [LARGE SCALE GENOMIC DNA]</scope>
    <source>
        <strain evidence="1 2">NBRC 109114</strain>
    </source>
</reference>
<proteinExistence type="predicted"/>
<dbReference type="EMBL" id="BGZI01000007">
    <property type="protein sequence ID" value="GBO87873.1"/>
    <property type="molecule type" value="Genomic_DNA"/>
</dbReference>
<dbReference type="Proteomes" id="UP000387223">
    <property type="component" value="Unassembled WGS sequence"/>
</dbReference>
<accession>A0A5M3PYB8</accession>
<organism evidence="1 2">
    <name type="scientific">Marinobacter salsuginis</name>
    <dbReference type="NCBI Taxonomy" id="418719"/>
    <lineage>
        <taxon>Bacteria</taxon>
        <taxon>Pseudomonadati</taxon>
        <taxon>Pseudomonadota</taxon>
        <taxon>Gammaproteobacteria</taxon>
        <taxon>Pseudomonadales</taxon>
        <taxon>Marinobacteraceae</taxon>
        <taxon>Marinobacter</taxon>
    </lineage>
</organism>
<comment type="caution">
    <text evidence="1">The sequence shown here is derived from an EMBL/GenBank/DDBJ whole genome shotgun (WGS) entry which is preliminary data.</text>
</comment>
<name>A0A5M3PYB8_9GAMM</name>
<protein>
    <submittedName>
        <fullName evidence="1">Uncharacterized protein</fullName>
    </submittedName>
</protein>
<evidence type="ECO:0000313" key="1">
    <source>
        <dbReference type="EMBL" id="GBO87873.1"/>
    </source>
</evidence>